<protein>
    <submittedName>
        <fullName evidence="2">Uncharacterized protein</fullName>
    </submittedName>
</protein>
<evidence type="ECO:0000313" key="3">
    <source>
        <dbReference type="Proteomes" id="UP001500190"/>
    </source>
</evidence>
<sequence>MGTAESAVLVVTTMPLSKTARAELSDMLGPGYTVVDIRSAPPTANIVLTPVVSGNALGILRGMFPQARILYTELQDDERGISYAGPLARIVALEPDGYFVAHSLDALTPIVQTEAKLQLTGSTRRTPLTLSLDSGPAVHQEQRSADVRPTDDEPNTCTVRWIDRAASPETRGRWLDLDPIDALVMGLVGTDEPRRDILWPALVAECVVRLADCSPEDVLVDVGGLDPKIRAELQIRIESEQLDQVTWP</sequence>
<feature type="region of interest" description="Disordered" evidence="1">
    <location>
        <begin position="128"/>
        <end position="154"/>
    </location>
</feature>
<gene>
    <name evidence="2" type="ORF">GCM10009742_53000</name>
</gene>
<evidence type="ECO:0000256" key="1">
    <source>
        <dbReference type="SAM" id="MobiDB-lite"/>
    </source>
</evidence>
<organism evidence="2 3">
    <name type="scientific">Kribbella karoonensis</name>
    <dbReference type="NCBI Taxonomy" id="324851"/>
    <lineage>
        <taxon>Bacteria</taxon>
        <taxon>Bacillati</taxon>
        <taxon>Actinomycetota</taxon>
        <taxon>Actinomycetes</taxon>
        <taxon>Propionibacteriales</taxon>
        <taxon>Kribbellaceae</taxon>
        <taxon>Kribbella</taxon>
    </lineage>
</organism>
<dbReference type="RefSeq" id="WP_344196003.1">
    <property type="nucleotide sequence ID" value="NZ_BAAAND010000008.1"/>
</dbReference>
<evidence type="ECO:0000313" key="2">
    <source>
        <dbReference type="EMBL" id="GAA1598817.1"/>
    </source>
</evidence>
<feature type="compositionally biased region" description="Basic and acidic residues" evidence="1">
    <location>
        <begin position="140"/>
        <end position="151"/>
    </location>
</feature>
<dbReference type="Proteomes" id="UP001500190">
    <property type="component" value="Unassembled WGS sequence"/>
</dbReference>
<dbReference type="EMBL" id="BAAAND010000008">
    <property type="protein sequence ID" value="GAA1598817.1"/>
    <property type="molecule type" value="Genomic_DNA"/>
</dbReference>
<keyword evidence="3" id="KW-1185">Reference proteome</keyword>
<name>A0ABN2E7F5_9ACTN</name>
<reference evidence="2 3" key="1">
    <citation type="journal article" date="2019" name="Int. J. Syst. Evol. Microbiol.">
        <title>The Global Catalogue of Microorganisms (GCM) 10K type strain sequencing project: providing services to taxonomists for standard genome sequencing and annotation.</title>
        <authorList>
            <consortium name="The Broad Institute Genomics Platform"/>
            <consortium name="The Broad Institute Genome Sequencing Center for Infectious Disease"/>
            <person name="Wu L."/>
            <person name="Ma J."/>
        </authorList>
    </citation>
    <scope>NUCLEOTIDE SEQUENCE [LARGE SCALE GENOMIC DNA]</scope>
    <source>
        <strain evidence="2 3">JCM 14304</strain>
    </source>
</reference>
<proteinExistence type="predicted"/>
<comment type="caution">
    <text evidence="2">The sequence shown here is derived from an EMBL/GenBank/DDBJ whole genome shotgun (WGS) entry which is preliminary data.</text>
</comment>
<accession>A0ABN2E7F5</accession>